<dbReference type="PROSITE" id="PS00893">
    <property type="entry name" value="NUDIX_BOX"/>
    <property type="match status" value="1"/>
</dbReference>
<keyword evidence="2 3" id="KW-0378">Hydrolase</keyword>
<organism evidence="5 6">
    <name type="scientific">Sporosarcina globispora</name>
    <name type="common">Bacillus globisporus</name>
    <dbReference type="NCBI Taxonomy" id="1459"/>
    <lineage>
        <taxon>Bacteria</taxon>
        <taxon>Bacillati</taxon>
        <taxon>Bacillota</taxon>
        <taxon>Bacilli</taxon>
        <taxon>Bacillales</taxon>
        <taxon>Caryophanaceae</taxon>
        <taxon>Sporosarcina</taxon>
    </lineage>
</organism>
<feature type="domain" description="Nudix hydrolase" evidence="4">
    <location>
        <begin position="9"/>
        <end position="137"/>
    </location>
</feature>
<reference evidence="6" key="1">
    <citation type="submission" date="2015-07" db="EMBL/GenBank/DDBJ databases">
        <title>Fjat-10036 dsm4.</title>
        <authorList>
            <person name="Liu B."/>
            <person name="Wang J."/>
            <person name="Zhu Y."/>
            <person name="Liu G."/>
            <person name="Chen Q."/>
            <person name="Chen Z."/>
            <person name="Lan J."/>
            <person name="Che J."/>
            <person name="Ge C."/>
            <person name="Shi H."/>
            <person name="Pan Z."/>
            <person name="Liu X."/>
        </authorList>
    </citation>
    <scope>NUCLEOTIDE SEQUENCE [LARGE SCALE GENOMIC DNA]</scope>
    <source>
        <strain evidence="6">DSM 4</strain>
    </source>
</reference>
<dbReference type="SUPFAM" id="SSF55811">
    <property type="entry name" value="Nudix"/>
    <property type="match status" value="1"/>
</dbReference>
<name>A0A0M0G9Q6_SPOGL</name>
<comment type="cofactor">
    <cofactor evidence="1">
        <name>Mg(2+)</name>
        <dbReference type="ChEBI" id="CHEBI:18420"/>
    </cofactor>
</comment>
<evidence type="ECO:0000256" key="2">
    <source>
        <dbReference type="ARBA" id="ARBA00022801"/>
    </source>
</evidence>
<keyword evidence="6" id="KW-1185">Reference proteome</keyword>
<dbReference type="InterPro" id="IPR020084">
    <property type="entry name" value="NUDIX_hydrolase_CS"/>
</dbReference>
<dbReference type="RefSeq" id="WP_053433843.1">
    <property type="nucleotide sequence ID" value="NZ_LGUF01000007.1"/>
</dbReference>
<dbReference type="Gene3D" id="3.90.79.10">
    <property type="entry name" value="Nucleoside Triphosphate Pyrophosphohydrolase"/>
    <property type="match status" value="1"/>
</dbReference>
<dbReference type="GO" id="GO:0016787">
    <property type="term" value="F:hydrolase activity"/>
    <property type="evidence" value="ECO:0007669"/>
    <property type="project" value="UniProtKB-KW"/>
</dbReference>
<dbReference type="InterPro" id="IPR015797">
    <property type="entry name" value="NUDIX_hydrolase-like_dom_sf"/>
</dbReference>
<dbReference type="Pfam" id="PF00293">
    <property type="entry name" value="NUDIX"/>
    <property type="match status" value="1"/>
</dbReference>
<evidence type="ECO:0000256" key="3">
    <source>
        <dbReference type="RuleBase" id="RU003476"/>
    </source>
</evidence>
<dbReference type="PANTHER" id="PTHR43046">
    <property type="entry name" value="GDP-MANNOSE MANNOSYL HYDROLASE"/>
    <property type="match status" value="1"/>
</dbReference>
<dbReference type="Proteomes" id="UP000037109">
    <property type="component" value="Unassembled WGS sequence"/>
</dbReference>
<dbReference type="PROSITE" id="PS51462">
    <property type="entry name" value="NUDIX"/>
    <property type="match status" value="1"/>
</dbReference>
<dbReference type="AlphaFoldDB" id="A0A0M0G9Q6"/>
<evidence type="ECO:0000313" key="5">
    <source>
        <dbReference type="EMBL" id="KON86483.1"/>
    </source>
</evidence>
<dbReference type="InterPro" id="IPR000086">
    <property type="entry name" value="NUDIX_hydrolase_dom"/>
</dbReference>
<dbReference type="PATRIC" id="fig|1459.3.peg.1344"/>
<proteinExistence type="inferred from homology"/>
<comment type="similarity">
    <text evidence="3">Belongs to the Nudix hydrolase family.</text>
</comment>
<dbReference type="STRING" id="1459.AF332_06350"/>
<sequence>MGVEHKRGKIWLAVSGLVISPEGNWLVVKKKYGGLKGKWSLPAGFVEPGETADEAAVREVEEETGVKCKVKGLLGLRTGVIRGEVSDNMVLFLLEAETGQSLKVQESELFDVQYRDPKELANDPDASVLLKYILNSSDSSVKPLIDGINPGDTFGYTAYKLFL</sequence>
<comment type="caution">
    <text evidence="5">The sequence shown here is derived from an EMBL/GenBank/DDBJ whole genome shotgun (WGS) entry which is preliminary data.</text>
</comment>
<evidence type="ECO:0000313" key="6">
    <source>
        <dbReference type="Proteomes" id="UP000037109"/>
    </source>
</evidence>
<protein>
    <submittedName>
        <fullName evidence="5">NUDIX hydrolase</fullName>
    </submittedName>
</protein>
<evidence type="ECO:0000259" key="4">
    <source>
        <dbReference type="PROSITE" id="PS51462"/>
    </source>
</evidence>
<gene>
    <name evidence="5" type="ORF">AF332_06350</name>
</gene>
<dbReference type="PANTHER" id="PTHR43046:SF14">
    <property type="entry name" value="MUTT_NUDIX FAMILY PROTEIN"/>
    <property type="match status" value="1"/>
</dbReference>
<dbReference type="PRINTS" id="PR00502">
    <property type="entry name" value="NUDIXFAMILY"/>
</dbReference>
<accession>A0A0M0G9Q6</accession>
<dbReference type="OrthoDB" id="9786141at2"/>
<evidence type="ECO:0000256" key="1">
    <source>
        <dbReference type="ARBA" id="ARBA00001946"/>
    </source>
</evidence>
<dbReference type="InterPro" id="IPR020476">
    <property type="entry name" value="Nudix_hydrolase"/>
</dbReference>
<dbReference type="EMBL" id="LGUF01000007">
    <property type="protein sequence ID" value="KON86483.1"/>
    <property type="molecule type" value="Genomic_DNA"/>
</dbReference>